<gene>
    <name evidence="11" type="ORF">FISHEDRAFT_50185</name>
</gene>
<reference evidence="11 12" key="1">
    <citation type="journal article" date="2015" name="Fungal Genet. Biol.">
        <title>Evolution of novel wood decay mechanisms in Agaricales revealed by the genome sequences of Fistulina hepatica and Cylindrobasidium torrendii.</title>
        <authorList>
            <person name="Floudas D."/>
            <person name="Held B.W."/>
            <person name="Riley R."/>
            <person name="Nagy L.G."/>
            <person name="Koehler G."/>
            <person name="Ransdell A.S."/>
            <person name="Younus H."/>
            <person name="Chow J."/>
            <person name="Chiniquy J."/>
            <person name="Lipzen A."/>
            <person name="Tritt A."/>
            <person name="Sun H."/>
            <person name="Haridas S."/>
            <person name="LaButti K."/>
            <person name="Ohm R.A."/>
            <person name="Kues U."/>
            <person name="Blanchette R.A."/>
            <person name="Grigoriev I.V."/>
            <person name="Minto R.E."/>
            <person name="Hibbett D.S."/>
        </authorList>
    </citation>
    <scope>NUCLEOTIDE SEQUENCE [LARGE SCALE GENOMIC DNA]</scope>
    <source>
        <strain evidence="11 12">ATCC 64428</strain>
    </source>
</reference>
<protein>
    <recommendedName>
        <fullName evidence="13">Nnf1-domain-containing protein</fullName>
    </recommendedName>
</protein>
<dbReference type="EMBL" id="KN882063">
    <property type="protein sequence ID" value="KIY45017.1"/>
    <property type="molecule type" value="Genomic_DNA"/>
</dbReference>
<keyword evidence="6" id="KW-0995">Kinetochore</keyword>
<evidence type="ECO:0000256" key="6">
    <source>
        <dbReference type="ARBA" id="ARBA00022838"/>
    </source>
</evidence>
<dbReference type="InterPro" id="IPR007128">
    <property type="entry name" value="PMF1/Nnf1"/>
</dbReference>
<organism evidence="11 12">
    <name type="scientific">Fistulina hepatica ATCC 64428</name>
    <dbReference type="NCBI Taxonomy" id="1128425"/>
    <lineage>
        <taxon>Eukaryota</taxon>
        <taxon>Fungi</taxon>
        <taxon>Dikarya</taxon>
        <taxon>Basidiomycota</taxon>
        <taxon>Agaricomycotina</taxon>
        <taxon>Agaricomycetes</taxon>
        <taxon>Agaricomycetidae</taxon>
        <taxon>Agaricales</taxon>
        <taxon>Fistulinaceae</taxon>
        <taxon>Fistulina</taxon>
    </lineage>
</organism>
<evidence type="ECO:0000256" key="8">
    <source>
        <dbReference type="ARBA" id="ARBA00023306"/>
    </source>
</evidence>
<keyword evidence="12" id="KW-1185">Reference proteome</keyword>
<sequence length="192" mass="21989">MFNNSSGSRRWSHFHSALQLAVRRTAHKWTFEDFSECFPSYVAEDKNGAATIFNKVSDYIETQSLSDLDALFRSYNVQECIDTLHRIVGEAKERKEQQDALAARGGPVQDKDVWRDDIEPHPATCAQTIPVLESEAARLRQVLAKMEDENRHLFADLEEHSHIIDTLDAQTEETLKKVEAVRDGGNLYWRTP</sequence>
<evidence type="ECO:0008006" key="13">
    <source>
        <dbReference type="Google" id="ProtNLM"/>
    </source>
</evidence>
<feature type="coiled-coil region" evidence="10">
    <location>
        <begin position="129"/>
        <end position="156"/>
    </location>
</feature>
<dbReference type="OrthoDB" id="18453at2759"/>
<dbReference type="AlphaFoldDB" id="A0A0D7A1W2"/>
<dbReference type="Pfam" id="PF03980">
    <property type="entry name" value="Nnf1"/>
    <property type="match status" value="1"/>
</dbReference>
<keyword evidence="4" id="KW-0132">Cell division</keyword>
<evidence type="ECO:0000256" key="5">
    <source>
        <dbReference type="ARBA" id="ARBA00022776"/>
    </source>
</evidence>
<evidence type="ECO:0000256" key="10">
    <source>
        <dbReference type="SAM" id="Coils"/>
    </source>
</evidence>
<dbReference type="GO" id="GO:0007059">
    <property type="term" value="P:chromosome segregation"/>
    <property type="evidence" value="ECO:0007669"/>
    <property type="project" value="TreeGrafter"/>
</dbReference>
<keyword evidence="9" id="KW-0137">Centromere</keyword>
<comment type="subcellular location">
    <subcellularLocation>
        <location evidence="2">Chromosome</location>
        <location evidence="2">Centromere</location>
        <location evidence="2">Kinetochore</location>
    </subcellularLocation>
    <subcellularLocation>
        <location evidence="1">Nucleus</location>
    </subcellularLocation>
</comment>
<dbReference type="GO" id="GO:0000444">
    <property type="term" value="C:MIS12/MIND type complex"/>
    <property type="evidence" value="ECO:0007669"/>
    <property type="project" value="InterPro"/>
</dbReference>
<accession>A0A0D7A1W2</accession>
<dbReference type="GO" id="GO:0051301">
    <property type="term" value="P:cell division"/>
    <property type="evidence" value="ECO:0007669"/>
    <property type="project" value="UniProtKB-KW"/>
</dbReference>
<evidence type="ECO:0000313" key="12">
    <source>
        <dbReference type="Proteomes" id="UP000054144"/>
    </source>
</evidence>
<evidence type="ECO:0000256" key="1">
    <source>
        <dbReference type="ARBA" id="ARBA00004123"/>
    </source>
</evidence>
<evidence type="ECO:0000256" key="4">
    <source>
        <dbReference type="ARBA" id="ARBA00022618"/>
    </source>
</evidence>
<keyword evidence="3" id="KW-0158">Chromosome</keyword>
<dbReference type="Proteomes" id="UP000054144">
    <property type="component" value="Unassembled WGS sequence"/>
</dbReference>
<evidence type="ECO:0000256" key="3">
    <source>
        <dbReference type="ARBA" id="ARBA00022454"/>
    </source>
</evidence>
<keyword evidence="10" id="KW-0175">Coiled coil</keyword>
<proteinExistence type="predicted"/>
<evidence type="ECO:0000256" key="7">
    <source>
        <dbReference type="ARBA" id="ARBA00023242"/>
    </source>
</evidence>
<dbReference type="GO" id="GO:0005634">
    <property type="term" value="C:nucleus"/>
    <property type="evidence" value="ECO:0007669"/>
    <property type="project" value="UniProtKB-SubCell"/>
</dbReference>
<keyword evidence="8" id="KW-0131">Cell cycle</keyword>
<evidence type="ECO:0000256" key="2">
    <source>
        <dbReference type="ARBA" id="ARBA00004629"/>
    </source>
</evidence>
<name>A0A0D7A1W2_9AGAR</name>
<keyword evidence="7" id="KW-0539">Nucleus</keyword>
<evidence type="ECO:0000256" key="9">
    <source>
        <dbReference type="ARBA" id="ARBA00023328"/>
    </source>
</evidence>
<keyword evidence="5" id="KW-0498">Mitosis</keyword>
<evidence type="ECO:0000313" key="11">
    <source>
        <dbReference type="EMBL" id="KIY45017.1"/>
    </source>
</evidence>
<dbReference type="PANTHER" id="PTHR15459">
    <property type="entry name" value="POLYAMINE-MODULATED FACTOR 1"/>
    <property type="match status" value="1"/>
</dbReference>
<dbReference type="PANTHER" id="PTHR15459:SF3">
    <property type="entry name" value="POLYAMINE-MODULATED FACTOR 1"/>
    <property type="match status" value="1"/>
</dbReference>